<dbReference type="PROSITE" id="PS50005">
    <property type="entry name" value="TPR"/>
    <property type="match status" value="1"/>
</dbReference>
<evidence type="ECO:0008006" key="5">
    <source>
        <dbReference type="Google" id="ProtNLM"/>
    </source>
</evidence>
<protein>
    <recommendedName>
        <fullName evidence="5">Tetratricopeptide repeat protein</fullName>
    </recommendedName>
</protein>
<name>A0ABT4J1W2_9RHOB</name>
<evidence type="ECO:0000256" key="2">
    <source>
        <dbReference type="SAM" id="Coils"/>
    </source>
</evidence>
<comment type="caution">
    <text evidence="3">The sequence shown here is derived from an EMBL/GenBank/DDBJ whole genome shotgun (WGS) entry which is preliminary data.</text>
</comment>
<dbReference type="Proteomes" id="UP001149822">
    <property type="component" value="Unassembled WGS sequence"/>
</dbReference>
<gene>
    <name evidence="3" type="ORF">OU682_05480</name>
</gene>
<feature type="coiled-coil region" evidence="2">
    <location>
        <begin position="482"/>
        <end position="509"/>
    </location>
</feature>
<dbReference type="PANTHER" id="PTHR12558:SF33">
    <property type="entry name" value="BLL7664 PROTEIN"/>
    <property type="match status" value="1"/>
</dbReference>
<keyword evidence="1" id="KW-0802">TPR repeat</keyword>
<evidence type="ECO:0000313" key="4">
    <source>
        <dbReference type="Proteomes" id="UP001149822"/>
    </source>
</evidence>
<keyword evidence="2" id="KW-0175">Coiled coil</keyword>
<evidence type="ECO:0000256" key="1">
    <source>
        <dbReference type="PROSITE-ProRule" id="PRU00339"/>
    </source>
</evidence>
<dbReference type="InterPro" id="IPR011990">
    <property type="entry name" value="TPR-like_helical_dom_sf"/>
</dbReference>
<organism evidence="3 4">
    <name type="scientific">Paracoccus benzoatiresistens</name>
    <dbReference type="NCBI Taxonomy" id="2997341"/>
    <lineage>
        <taxon>Bacteria</taxon>
        <taxon>Pseudomonadati</taxon>
        <taxon>Pseudomonadota</taxon>
        <taxon>Alphaproteobacteria</taxon>
        <taxon>Rhodobacterales</taxon>
        <taxon>Paracoccaceae</taxon>
        <taxon>Paracoccus</taxon>
    </lineage>
</organism>
<dbReference type="InterPro" id="IPR019734">
    <property type="entry name" value="TPR_rpt"/>
</dbReference>
<proteinExistence type="predicted"/>
<accession>A0ABT4J1W2</accession>
<feature type="repeat" description="TPR" evidence="1">
    <location>
        <begin position="227"/>
        <end position="260"/>
    </location>
</feature>
<sequence>MRHGSAVLVVLPFQTPSSTGAEAMLSQGLLEDITGELSRFATLHVLAWSVGAAVAGLSDAEIRDRLEVSHVLRGSLRRAGERLRVAVDLVDCVAGTPVWSERFDFPAEDLFEVQDDVVARIVATLHVRLEQAALVEARRRPAEMAAYELTLEGFARLREGTLEADEAARDLFERAIRVDPHYARAHAGIALSWFNEWSCQFWDRYEESARRAYASAHGALALDDRDAHLHHILGKLHLFRRDWERASWYFDRALQLCPNDAELLIGQAVWESYLGRPAAGIRLAERAMRLNPCHPGYYPGAAALTHLLMGDFGTAVDLARRSTGMIYVDTPAFWAVACAHLGRIGEARSYFSQYEANFRDKILFGRAPQPGEAVRWFFDNNPLRLGEHRELMMEGFRRLDAPLPLSKRPATRDAGSVSRFARVGQGWVVAFEGRQALLPDLKGFSDICRLLERPGEEVHCLDLAERLPAEHGGDAVLDDRARAALKARIRDLQEEIADAEERNDIGRTERLRNEFETLVETLSDALGLGGRSRRLGSLAERARTTVTWRIRHAVKRVTAAHPELGRHFAHTLHTGTFCCYNPERSVAWRLTPDPAASLALGA</sequence>
<dbReference type="RefSeq" id="WP_268941066.1">
    <property type="nucleotide sequence ID" value="NZ_JAPTYD010000004.1"/>
</dbReference>
<dbReference type="SUPFAM" id="SSF48452">
    <property type="entry name" value="TPR-like"/>
    <property type="match status" value="1"/>
</dbReference>
<dbReference type="EMBL" id="JAPTYD010000004">
    <property type="protein sequence ID" value="MCZ0961067.1"/>
    <property type="molecule type" value="Genomic_DNA"/>
</dbReference>
<evidence type="ECO:0000313" key="3">
    <source>
        <dbReference type="EMBL" id="MCZ0961067.1"/>
    </source>
</evidence>
<keyword evidence="4" id="KW-1185">Reference proteome</keyword>
<dbReference type="PANTHER" id="PTHR12558">
    <property type="entry name" value="CELL DIVISION CYCLE 16,23,27"/>
    <property type="match status" value="1"/>
</dbReference>
<reference evidence="3" key="1">
    <citation type="submission" date="2022-12" db="EMBL/GenBank/DDBJ databases">
        <title>Paracoccus sp. EF6 isolated from a lake water.</title>
        <authorList>
            <person name="Liu H."/>
        </authorList>
    </citation>
    <scope>NUCLEOTIDE SEQUENCE</scope>
    <source>
        <strain evidence="3">EF6</strain>
    </source>
</reference>
<dbReference type="Gene3D" id="1.25.40.10">
    <property type="entry name" value="Tetratricopeptide repeat domain"/>
    <property type="match status" value="1"/>
</dbReference>